<dbReference type="OrthoDB" id="10327858at2759"/>
<gene>
    <name evidence="2" type="ORF">PFFVO_03091</name>
</gene>
<dbReference type="Proteomes" id="UP000030690">
    <property type="component" value="Unassembled WGS sequence"/>
</dbReference>
<accession>A0A024V602</accession>
<organism evidence="2 3">
    <name type="scientific">Plasmodium falciparum Vietnam Oak-Knoll</name>
    <name type="common">FVO</name>
    <dbReference type="NCBI Taxonomy" id="1036723"/>
    <lineage>
        <taxon>Eukaryota</taxon>
        <taxon>Sar</taxon>
        <taxon>Alveolata</taxon>
        <taxon>Apicomplexa</taxon>
        <taxon>Aconoidasida</taxon>
        <taxon>Haemosporida</taxon>
        <taxon>Plasmodiidae</taxon>
        <taxon>Plasmodium</taxon>
        <taxon>Plasmodium (Laverania)</taxon>
    </lineage>
</organism>
<dbReference type="AlphaFoldDB" id="A0A024V602"/>
<name>A0A024V602_PLAFA</name>
<evidence type="ECO:0000313" key="3">
    <source>
        <dbReference type="Proteomes" id="UP000030690"/>
    </source>
</evidence>
<feature type="transmembrane region" description="Helical" evidence="1">
    <location>
        <begin position="54"/>
        <end position="73"/>
    </location>
</feature>
<evidence type="ECO:0000313" key="2">
    <source>
        <dbReference type="EMBL" id="ETW17987.1"/>
    </source>
</evidence>
<sequence length="374" mass="44950">MVHNNCNKEENYFFEFQYKKKNKNEYFNLEIIIGSIINNRDKKKRETFFTFRKILIYIIFIYILYFIDYKYLLNNHSHEQYEIYKISSNKKWRQLSESYDYFQDPLDYFENVQNRVKLFYNIDNIDELDINFLYKNILDKSKLTDKKRINHYESSNSYMSDKANISYDDNISSINIMCCNNIKTHNNNPSNNYNIYNQNIIRYDNNGKTNLYDTNNDFFKHKYKSNESFDTFLTNDHNENGNFQVYEISDDEIILTNIKTHDMKFEKNTNNKSKQKRFNTIDHEISHLNKDSSTNKNLLKNISILKYIYNNGKCNIKPKKIYAKCIKKIKKIKFKKIIYHILYMLGSALTTYLFLGALGPEMVNRIGVSLIAYG</sequence>
<keyword evidence="1" id="KW-0472">Membrane</keyword>
<feature type="transmembrane region" description="Helical" evidence="1">
    <location>
        <begin position="337"/>
        <end position="355"/>
    </location>
</feature>
<evidence type="ECO:0000256" key="1">
    <source>
        <dbReference type="SAM" id="Phobius"/>
    </source>
</evidence>
<reference evidence="2 3" key="2">
    <citation type="submission" date="2013-02" db="EMBL/GenBank/DDBJ databases">
        <title>The Genome Sequence of Plasmodium falciparum Vietnam Oak-Knoll (FVO).</title>
        <authorList>
            <consortium name="The Broad Institute Genome Sequencing Platform"/>
            <consortium name="The Broad Institute Genome Sequencing Center for Infectious Disease"/>
            <person name="Neafsey D."/>
            <person name="Cheeseman I."/>
            <person name="Volkman S."/>
            <person name="Adams J."/>
            <person name="Walker B."/>
            <person name="Young S.K."/>
            <person name="Zeng Q."/>
            <person name="Gargeya S."/>
            <person name="Fitzgerald M."/>
            <person name="Haas B."/>
            <person name="Abouelleil A."/>
            <person name="Alvarado L."/>
            <person name="Arachchi H.M."/>
            <person name="Berlin A.M."/>
            <person name="Chapman S.B."/>
            <person name="Dewar J."/>
            <person name="Goldberg J."/>
            <person name="Griggs A."/>
            <person name="Gujja S."/>
            <person name="Hansen M."/>
            <person name="Howarth C."/>
            <person name="Imamovic A."/>
            <person name="Larimer J."/>
            <person name="McCowan C."/>
            <person name="Murphy C."/>
            <person name="Neiman D."/>
            <person name="Pearson M."/>
            <person name="Priest M."/>
            <person name="Roberts A."/>
            <person name="Saif S."/>
            <person name="Shea T."/>
            <person name="Sisk P."/>
            <person name="Sykes S."/>
            <person name="Wortman J."/>
            <person name="Nusbaum C."/>
            <person name="Birren B."/>
        </authorList>
    </citation>
    <scope>NUCLEOTIDE SEQUENCE [LARGE SCALE GENOMIC DNA]</scope>
    <source>
        <strain evidence="3">Vietnam Oak-Knoll (FVO)</strain>
    </source>
</reference>
<dbReference type="EMBL" id="KI925083">
    <property type="protein sequence ID" value="ETW17987.1"/>
    <property type="molecule type" value="Genomic_DNA"/>
</dbReference>
<protein>
    <submittedName>
        <fullName evidence="2">Uncharacterized protein</fullName>
    </submittedName>
</protein>
<proteinExistence type="predicted"/>
<keyword evidence="1" id="KW-0812">Transmembrane</keyword>
<reference evidence="2 3" key="1">
    <citation type="submission" date="2013-02" db="EMBL/GenBank/DDBJ databases">
        <title>The Genome Annotation of Plasmodium falciparum Vietnam Oak-Knoll (FVO).</title>
        <authorList>
            <consortium name="The Broad Institute Genome Sequencing Platform"/>
            <consortium name="The Broad Institute Genome Sequencing Center for Infectious Disease"/>
            <person name="Neafsey D."/>
            <person name="Hoffman S."/>
            <person name="Volkman S."/>
            <person name="Rosenthal P."/>
            <person name="Walker B."/>
            <person name="Young S.K."/>
            <person name="Zeng Q."/>
            <person name="Gargeya S."/>
            <person name="Fitzgerald M."/>
            <person name="Haas B."/>
            <person name="Abouelleil A."/>
            <person name="Allen A.W."/>
            <person name="Alvarado L."/>
            <person name="Arachchi H.M."/>
            <person name="Berlin A.M."/>
            <person name="Chapman S.B."/>
            <person name="Gainer-Dewar J."/>
            <person name="Goldberg J."/>
            <person name="Griggs A."/>
            <person name="Gujja S."/>
            <person name="Hansen M."/>
            <person name="Howarth C."/>
            <person name="Imamovic A."/>
            <person name="Ireland A."/>
            <person name="Larimer J."/>
            <person name="McCowan C."/>
            <person name="Murphy C."/>
            <person name="Pearson M."/>
            <person name="Poon T.W."/>
            <person name="Priest M."/>
            <person name="Roberts A."/>
            <person name="Saif S."/>
            <person name="Shea T."/>
            <person name="Sisk P."/>
            <person name="Sykes S."/>
            <person name="Wortman J."/>
            <person name="Nusbaum C."/>
            <person name="Birren B."/>
        </authorList>
    </citation>
    <scope>NUCLEOTIDE SEQUENCE [LARGE SCALE GENOMIC DNA]</scope>
    <source>
        <strain evidence="3">Vietnam Oak-Knoll (FVO)</strain>
    </source>
</reference>
<keyword evidence="1" id="KW-1133">Transmembrane helix</keyword>